<sequence>MDADDSPYQRYSAELAEKLAMRDHFRQMMDGANWTLPCSLQDATDFIRALDEDVLMLSMWVFAHDAHAAISSTGAPTLAQRAGAEIAQRLWTPPSDGDDLKNWRVSFPCLRPMPPSQQQRRSREKNFQICHAVCESIERRKAAGEKAPRKDAVKEVALRFHLGERAIEKAYDDNRVAVELMRQLARAYGNQG</sequence>
<dbReference type="STRING" id="640511.BC1002_3009"/>
<gene>
    <name evidence="1" type="ordered locus">BC1002_3009</name>
</gene>
<reference evidence="1 2" key="1">
    <citation type="submission" date="2010-04" db="EMBL/GenBank/DDBJ databases">
        <title>Complete sequence of chromosome 1 of Burkholderia sp. CCGE1002.</title>
        <authorList>
            <consortium name="US DOE Joint Genome Institute"/>
            <person name="Lucas S."/>
            <person name="Copeland A."/>
            <person name="Lapidus A."/>
            <person name="Cheng J.-F."/>
            <person name="Bruce D."/>
            <person name="Goodwin L."/>
            <person name="Pitluck S."/>
            <person name="Chertkov O."/>
            <person name="Detter J.C."/>
            <person name="Han C."/>
            <person name="Tapia R."/>
            <person name="Land M."/>
            <person name="Hauser L."/>
            <person name="Kyrpides N."/>
            <person name="Ovchinnikova G."/>
            <person name="Martinez-Romero E."/>
            <person name="Hernandez M.A.R."/>
            <person name="Tiedje J.M."/>
            <person name="Woyke T."/>
        </authorList>
    </citation>
    <scope>NUCLEOTIDE SEQUENCE [LARGE SCALE GENOMIC DNA]</scope>
    <source>
        <strain evidence="1 2">CCGE1002</strain>
    </source>
</reference>
<accession>D5W6D3</accession>
<dbReference type="Proteomes" id="UP000002190">
    <property type="component" value="Chromosome 1"/>
</dbReference>
<dbReference type="GeneID" id="301094334"/>
<dbReference type="KEGG" id="bge:BC1002_3009"/>
<reference evidence="1 2" key="2">
    <citation type="journal article" date="2012" name="J. Bacteriol.">
        <title>Genome Sequences of Burkholderia sp. Strains CCGE1002 and H160, Isolated from Legume Nodules in Mexico and Brazil.</title>
        <authorList>
            <person name="Ormeno-Orrillo E."/>
            <person name="Rogel M.A."/>
            <person name="Chueire L.M."/>
            <person name="Tiedje J.M."/>
            <person name="Martinez-Romero E."/>
            <person name="Hungria M."/>
        </authorList>
    </citation>
    <scope>NUCLEOTIDE SEQUENCE [LARGE SCALE GENOMIC DNA]</scope>
    <source>
        <strain evidence="1 2">CCGE1002</strain>
    </source>
</reference>
<dbReference type="EMBL" id="CP002013">
    <property type="protein sequence ID" value="ADG17054.1"/>
    <property type="molecule type" value="Genomic_DNA"/>
</dbReference>
<protein>
    <submittedName>
        <fullName evidence="1">Uncharacterized protein</fullName>
    </submittedName>
</protein>
<dbReference type="RefSeq" id="WP_013090862.1">
    <property type="nucleotide sequence ID" value="NC_014117.1"/>
</dbReference>
<evidence type="ECO:0000313" key="2">
    <source>
        <dbReference type="Proteomes" id="UP000002190"/>
    </source>
</evidence>
<organism evidence="1 2">
    <name type="scientific">Paraburkholderia atlantica</name>
    <dbReference type="NCBI Taxonomy" id="2654982"/>
    <lineage>
        <taxon>Bacteria</taxon>
        <taxon>Pseudomonadati</taxon>
        <taxon>Pseudomonadota</taxon>
        <taxon>Betaproteobacteria</taxon>
        <taxon>Burkholderiales</taxon>
        <taxon>Burkholderiaceae</taxon>
        <taxon>Paraburkholderia</taxon>
    </lineage>
</organism>
<proteinExistence type="predicted"/>
<dbReference type="AlphaFoldDB" id="D5W6D3"/>
<dbReference type="HOGENOM" id="CLU_1412855_0_0_4"/>
<evidence type="ECO:0000313" key="1">
    <source>
        <dbReference type="EMBL" id="ADG17054.1"/>
    </source>
</evidence>
<name>D5W6D3_PARAM</name>